<gene>
    <name evidence="3" type="ORF">BDV95DRAFT_630407</name>
</gene>
<feature type="transmembrane region" description="Helical" evidence="1">
    <location>
        <begin position="463"/>
        <end position="481"/>
    </location>
</feature>
<evidence type="ECO:0000256" key="2">
    <source>
        <dbReference type="SAM" id="SignalP"/>
    </source>
</evidence>
<sequence>MLIFLLTSSLLVRHSRSSEVPTTAWFSAPNFRSTWDLLVSCVLTLTICVWSALHLNVPGENSTLTQRNLRRMRWIFLGIFAPELVVSTAFAQYLTAKWLRREILGDVKYRTAEEWSITQAYFAVMGGITVQAGDCVGNDPRLSLSPEGIRLLSFLGRLPEIKESQILDKSKADGLAKTIVCLQAGWMVIQTLARVIAGLPVTLLEINTIGHVMCALVLYLLWWSKPLEIKDPVLLPREDWMDPFLSLMWMCSPESSSNDDGISEMRCMAYTPPSQRDLLRIPTVRPPGVHDRAESDTALGRNETHFSVGSTGARNPRKFIGPLGDFQLGSQDDSITPMSHAHNVSYILSDKAATTAPEHEIFFQLQESHHALQHSRQYCRRAFPDCKERDPLSDFAVRRWRNANTLVDDLWLECEKRPSYMNYFFTTSTLGVFLGETSYLDTSISNFLGLSYLGSVNIHRDRLKSVLAVAGAAYGGLHVAAWNDYFPTEAERYVWITCSVAITTSGISLWLYFFAKEKIHALDVLGSRVSEKKALSRIGRYVLAPLFILARVFLVVEAFVSLRRVPRAVYQTPEWSEFFPHL</sequence>
<feature type="chain" id="PRO_5028947792" evidence="2">
    <location>
        <begin position="18"/>
        <end position="582"/>
    </location>
</feature>
<feature type="transmembrane region" description="Helical" evidence="1">
    <location>
        <begin position="33"/>
        <end position="53"/>
    </location>
</feature>
<proteinExistence type="predicted"/>
<feature type="transmembrane region" description="Helical" evidence="1">
    <location>
        <begin position="541"/>
        <end position="562"/>
    </location>
</feature>
<organism evidence="3 4">
    <name type="scientific">Massariosphaeria phaeospora</name>
    <dbReference type="NCBI Taxonomy" id="100035"/>
    <lineage>
        <taxon>Eukaryota</taxon>
        <taxon>Fungi</taxon>
        <taxon>Dikarya</taxon>
        <taxon>Ascomycota</taxon>
        <taxon>Pezizomycotina</taxon>
        <taxon>Dothideomycetes</taxon>
        <taxon>Pleosporomycetidae</taxon>
        <taxon>Pleosporales</taxon>
        <taxon>Pleosporales incertae sedis</taxon>
        <taxon>Massariosphaeria</taxon>
    </lineage>
</organism>
<accession>A0A7C8M6D5</accession>
<dbReference type="OrthoDB" id="3061561at2759"/>
<keyword evidence="1" id="KW-0472">Membrane</keyword>
<evidence type="ECO:0000313" key="4">
    <source>
        <dbReference type="Proteomes" id="UP000481861"/>
    </source>
</evidence>
<evidence type="ECO:0000256" key="1">
    <source>
        <dbReference type="SAM" id="Phobius"/>
    </source>
</evidence>
<keyword evidence="4" id="KW-1185">Reference proteome</keyword>
<keyword evidence="2" id="KW-0732">Signal</keyword>
<feature type="transmembrane region" description="Helical" evidence="1">
    <location>
        <begin position="493"/>
        <end position="515"/>
    </location>
</feature>
<dbReference type="Proteomes" id="UP000481861">
    <property type="component" value="Unassembled WGS sequence"/>
</dbReference>
<keyword evidence="1" id="KW-1133">Transmembrane helix</keyword>
<protein>
    <submittedName>
        <fullName evidence="3">Uncharacterized protein</fullName>
    </submittedName>
</protein>
<reference evidence="3 4" key="1">
    <citation type="submission" date="2020-01" db="EMBL/GenBank/DDBJ databases">
        <authorList>
            <consortium name="DOE Joint Genome Institute"/>
            <person name="Haridas S."/>
            <person name="Albert R."/>
            <person name="Binder M."/>
            <person name="Bloem J."/>
            <person name="Labutti K."/>
            <person name="Salamov A."/>
            <person name="Andreopoulos B."/>
            <person name="Baker S.E."/>
            <person name="Barry K."/>
            <person name="Bills G."/>
            <person name="Bluhm B.H."/>
            <person name="Cannon C."/>
            <person name="Castanera R."/>
            <person name="Culley D.E."/>
            <person name="Daum C."/>
            <person name="Ezra D."/>
            <person name="Gonzalez J.B."/>
            <person name="Henrissat B."/>
            <person name="Kuo A."/>
            <person name="Liang C."/>
            <person name="Lipzen A."/>
            <person name="Lutzoni F."/>
            <person name="Magnuson J."/>
            <person name="Mondo S."/>
            <person name="Nolan M."/>
            <person name="Ohm R."/>
            <person name="Pangilinan J."/>
            <person name="Park H.-J.H."/>
            <person name="Ramirez L."/>
            <person name="Alfaro M."/>
            <person name="Sun H."/>
            <person name="Tritt A."/>
            <person name="Yoshinaga Y."/>
            <person name="Zwiers L.-H.L."/>
            <person name="Turgeon B.G."/>
            <person name="Goodwin S.B."/>
            <person name="Spatafora J.W."/>
            <person name="Crous P.W."/>
            <person name="Grigoriev I.V."/>
        </authorList>
    </citation>
    <scope>NUCLEOTIDE SEQUENCE [LARGE SCALE GENOMIC DNA]</scope>
    <source>
        <strain evidence="3 4">CBS 611.86</strain>
    </source>
</reference>
<dbReference type="EMBL" id="JAADJZ010000018">
    <property type="protein sequence ID" value="KAF2868675.1"/>
    <property type="molecule type" value="Genomic_DNA"/>
</dbReference>
<evidence type="ECO:0000313" key="3">
    <source>
        <dbReference type="EMBL" id="KAF2868675.1"/>
    </source>
</evidence>
<feature type="signal peptide" evidence="2">
    <location>
        <begin position="1"/>
        <end position="17"/>
    </location>
</feature>
<keyword evidence="1" id="KW-0812">Transmembrane</keyword>
<feature type="transmembrane region" description="Helical" evidence="1">
    <location>
        <begin position="74"/>
        <end position="94"/>
    </location>
</feature>
<comment type="caution">
    <text evidence="3">The sequence shown here is derived from an EMBL/GenBank/DDBJ whole genome shotgun (WGS) entry which is preliminary data.</text>
</comment>
<feature type="transmembrane region" description="Helical" evidence="1">
    <location>
        <begin position="195"/>
        <end position="222"/>
    </location>
</feature>
<dbReference type="PANTHER" id="PTHR35043">
    <property type="entry name" value="TRANSCRIPTION FACTOR DOMAIN-CONTAINING PROTEIN"/>
    <property type="match status" value="1"/>
</dbReference>
<dbReference type="PANTHER" id="PTHR35043:SF7">
    <property type="entry name" value="TRANSCRIPTION FACTOR DOMAIN-CONTAINING PROTEIN"/>
    <property type="match status" value="1"/>
</dbReference>
<name>A0A7C8M6D5_9PLEO</name>
<dbReference type="AlphaFoldDB" id="A0A7C8M6D5"/>